<dbReference type="Pfam" id="PF00583">
    <property type="entry name" value="Acetyltransf_1"/>
    <property type="match status" value="1"/>
</dbReference>
<dbReference type="PANTHER" id="PTHR43415:SF3">
    <property type="entry name" value="GNAT-FAMILY ACETYLTRANSFERASE"/>
    <property type="match status" value="1"/>
</dbReference>
<dbReference type="PANTHER" id="PTHR43415">
    <property type="entry name" value="SPERMIDINE N(1)-ACETYLTRANSFERASE"/>
    <property type="match status" value="1"/>
</dbReference>
<dbReference type="EMBL" id="DSRD01000179">
    <property type="protein sequence ID" value="HGW93186.1"/>
    <property type="molecule type" value="Genomic_DNA"/>
</dbReference>
<proteinExistence type="predicted"/>
<dbReference type="Gene3D" id="3.40.630.30">
    <property type="match status" value="1"/>
</dbReference>
<feature type="domain" description="N-acetyltransferase" evidence="1">
    <location>
        <begin position="33"/>
        <end position="195"/>
    </location>
</feature>
<evidence type="ECO:0000259" key="1">
    <source>
        <dbReference type="PROSITE" id="PS51186"/>
    </source>
</evidence>
<reference evidence="2" key="1">
    <citation type="journal article" date="2020" name="mSystems">
        <title>Genome- and Community-Level Interaction Insights into Carbon Utilization and Element Cycling Functions of Hydrothermarchaeota in Hydrothermal Sediment.</title>
        <authorList>
            <person name="Zhou Z."/>
            <person name="Liu Y."/>
            <person name="Xu W."/>
            <person name="Pan J."/>
            <person name="Luo Z.H."/>
            <person name="Li M."/>
        </authorList>
    </citation>
    <scope>NUCLEOTIDE SEQUENCE [LARGE SCALE GENOMIC DNA]</scope>
    <source>
        <strain evidence="2">SpSt-402</strain>
    </source>
</reference>
<dbReference type="InterPro" id="IPR000182">
    <property type="entry name" value="GNAT_dom"/>
</dbReference>
<dbReference type="SUPFAM" id="SSF55729">
    <property type="entry name" value="Acyl-CoA N-acyltransferases (Nat)"/>
    <property type="match status" value="1"/>
</dbReference>
<dbReference type="AlphaFoldDB" id="A0A832M4D7"/>
<dbReference type="GO" id="GO:0016747">
    <property type="term" value="F:acyltransferase activity, transferring groups other than amino-acyl groups"/>
    <property type="evidence" value="ECO:0007669"/>
    <property type="project" value="InterPro"/>
</dbReference>
<accession>A0A832M4D7</accession>
<keyword evidence="2" id="KW-0808">Transferase</keyword>
<name>A0A832M4D7_9CYAN</name>
<organism evidence="2">
    <name type="scientific">Oscillatoriales cyanobacterium SpSt-402</name>
    <dbReference type="NCBI Taxonomy" id="2282168"/>
    <lineage>
        <taxon>Bacteria</taxon>
        <taxon>Bacillati</taxon>
        <taxon>Cyanobacteriota</taxon>
        <taxon>Cyanophyceae</taxon>
        <taxon>Oscillatoriophycideae</taxon>
        <taxon>Oscillatoriales</taxon>
    </lineage>
</organism>
<dbReference type="PROSITE" id="PS51186">
    <property type="entry name" value="GNAT"/>
    <property type="match status" value="1"/>
</dbReference>
<protein>
    <submittedName>
        <fullName evidence="2">GNAT family N-acetyltransferase</fullName>
    </submittedName>
</protein>
<evidence type="ECO:0000313" key="2">
    <source>
        <dbReference type="EMBL" id="HGW93186.1"/>
    </source>
</evidence>
<sequence length="195" mass="21706">MLTDNQPFISQQIYNPKDYTCEDLPFTLPHASISIRHAEPNDCETLHQLFTDPEIANWTLGTPFVSVETIYQAIMPSVEGHYMIVATDTVNEVVGAIGLDCFSAPRMRHVAKVGPLAVHPAMKGKGVGSKLMKAIIDFADNWLNIRRLELLVYADNAPAIALYKKFGFTIEGTLRDCSFKSGCYIDAHIMARLCQ</sequence>
<gene>
    <name evidence="2" type="ORF">ENR47_02710</name>
</gene>
<dbReference type="InterPro" id="IPR016181">
    <property type="entry name" value="Acyl_CoA_acyltransferase"/>
</dbReference>
<dbReference type="CDD" id="cd04301">
    <property type="entry name" value="NAT_SF"/>
    <property type="match status" value="1"/>
</dbReference>
<comment type="caution">
    <text evidence="2">The sequence shown here is derived from an EMBL/GenBank/DDBJ whole genome shotgun (WGS) entry which is preliminary data.</text>
</comment>